<dbReference type="Proteomes" id="UP000030762">
    <property type="component" value="Unassembled WGS sequence"/>
</dbReference>
<dbReference type="VEuPathDB" id="FungiDB:SDRG_05495"/>
<reference evidence="2 3" key="1">
    <citation type="submission" date="2012-04" db="EMBL/GenBank/DDBJ databases">
        <title>The Genome Sequence of Saprolegnia declina VS20.</title>
        <authorList>
            <consortium name="The Broad Institute Genome Sequencing Platform"/>
            <person name="Russ C."/>
            <person name="Nusbaum C."/>
            <person name="Tyler B."/>
            <person name="van West P."/>
            <person name="Dieguez-Uribeondo J."/>
            <person name="de Bruijn I."/>
            <person name="Tripathy S."/>
            <person name="Jiang R."/>
            <person name="Young S.K."/>
            <person name="Zeng Q."/>
            <person name="Gargeya S."/>
            <person name="Fitzgerald M."/>
            <person name="Haas B."/>
            <person name="Abouelleil A."/>
            <person name="Alvarado L."/>
            <person name="Arachchi H.M."/>
            <person name="Berlin A."/>
            <person name="Chapman S.B."/>
            <person name="Goldberg J."/>
            <person name="Griggs A."/>
            <person name="Gujja S."/>
            <person name="Hansen M."/>
            <person name="Howarth C."/>
            <person name="Imamovic A."/>
            <person name="Larimer J."/>
            <person name="McCowen C."/>
            <person name="Montmayeur A."/>
            <person name="Murphy C."/>
            <person name="Neiman D."/>
            <person name="Pearson M."/>
            <person name="Priest M."/>
            <person name="Roberts A."/>
            <person name="Saif S."/>
            <person name="Shea T."/>
            <person name="Sisk P."/>
            <person name="Sykes S."/>
            <person name="Wortman J."/>
            <person name="Nusbaum C."/>
            <person name="Birren B."/>
        </authorList>
    </citation>
    <scope>NUCLEOTIDE SEQUENCE [LARGE SCALE GENOMIC DNA]</scope>
    <source>
        <strain evidence="2 3">VS20</strain>
    </source>
</reference>
<dbReference type="OrthoDB" id="184770at2759"/>
<dbReference type="eggNOG" id="ENOG502S55H">
    <property type="taxonomic scope" value="Eukaryota"/>
</dbReference>
<protein>
    <submittedName>
        <fullName evidence="2">Uncharacterized protein</fullName>
    </submittedName>
</protein>
<keyword evidence="3" id="KW-1185">Reference proteome</keyword>
<evidence type="ECO:0000313" key="2">
    <source>
        <dbReference type="EMBL" id="EQC37271.1"/>
    </source>
</evidence>
<evidence type="ECO:0000313" key="3">
    <source>
        <dbReference type="Proteomes" id="UP000030762"/>
    </source>
</evidence>
<dbReference type="OMA" id="THAQRSW"/>
<evidence type="ECO:0000256" key="1">
    <source>
        <dbReference type="SAM" id="MobiDB-lite"/>
    </source>
</evidence>
<gene>
    <name evidence="2" type="ORF">SDRG_05495</name>
</gene>
<dbReference type="AlphaFoldDB" id="T0QR96"/>
<feature type="region of interest" description="Disordered" evidence="1">
    <location>
        <begin position="176"/>
        <end position="201"/>
    </location>
</feature>
<dbReference type="InParanoid" id="T0QR96"/>
<dbReference type="GeneID" id="19946222"/>
<organism evidence="2 3">
    <name type="scientific">Saprolegnia diclina (strain VS20)</name>
    <dbReference type="NCBI Taxonomy" id="1156394"/>
    <lineage>
        <taxon>Eukaryota</taxon>
        <taxon>Sar</taxon>
        <taxon>Stramenopiles</taxon>
        <taxon>Oomycota</taxon>
        <taxon>Saprolegniomycetes</taxon>
        <taxon>Saprolegniales</taxon>
        <taxon>Saprolegniaceae</taxon>
        <taxon>Saprolegnia</taxon>
    </lineage>
</organism>
<accession>T0QR96</accession>
<dbReference type="EMBL" id="JH767145">
    <property type="protein sequence ID" value="EQC37271.1"/>
    <property type="molecule type" value="Genomic_DNA"/>
</dbReference>
<name>T0QR96_SAPDV</name>
<proteinExistence type="predicted"/>
<sequence length="216" mass="24249">MALRSFSKDTLQDNWYEERCEPLQGVLPYEEKTRYTTTVEADFVNPVGIQRRHELHKKTPRPRLLRSDNYEEAVAARPIRHRPEAGFGAVLPTPDPSLASRHLKTINQEAFGYPSSGLPRHLVLTAGGAGGVRVEHGKAASGASGEVVRQHADPQKDTHAQRSWMYTKDPILARVRQGGSSNQEAEATKSPRAHYRRQSTSITTVYQKKDGIYYDD</sequence>
<dbReference type="RefSeq" id="XP_008609433.1">
    <property type="nucleotide sequence ID" value="XM_008611211.1"/>
</dbReference>